<feature type="domain" description="POTRA" evidence="3">
    <location>
        <begin position="141"/>
        <end position="215"/>
    </location>
</feature>
<evidence type="ECO:0000313" key="5">
    <source>
        <dbReference type="EMBL" id="GEL59833.1"/>
    </source>
</evidence>
<organism evidence="4 6">
    <name type="scientific">Acetobacter cibinongensis</name>
    <dbReference type="NCBI Taxonomy" id="146475"/>
    <lineage>
        <taxon>Bacteria</taxon>
        <taxon>Pseudomonadati</taxon>
        <taxon>Pseudomonadota</taxon>
        <taxon>Alphaproteobacteria</taxon>
        <taxon>Acetobacterales</taxon>
        <taxon>Acetobacteraceae</taxon>
        <taxon>Acetobacter</taxon>
    </lineage>
</organism>
<proteinExistence type="predicted"/>
<feature type="domain" description="POTRA" evidence="3">
    <location>
        <begin position="55"/>
        <end position="128"/>
    </location>
</feature>
<dbReference type="Proteomes" id="UP000321891">
    <property type="component" value="Unassembled WGS sequence"/>
</dbReference>
<dbReference type="RefSeq" id="WP_048838627.1">
    <property type="nucleotide sequence ID" value="NZ_BAMV01000012.1"/>
</dbReference>
<sequence>MRQHLFCAALGFALIGGSVTAHAQVPTSVPPSDAPTQTPGNVAAKPFEPVSAPLKIESLTLTGNQRIPTATLLAAVPFKVGDKVPQARITEGLQAIMKVYQQHHLTGDVHQQLSLNGQSVKVTWQIKEAAADAAEQQLVLDSVSFDGNLHVSKTALHDATRLRPGQTVTPVAMLADEKAMQLLYTKKNIGISIKPEVTHPHHDNRVKIIYHLDEKAPD</sequence>
<feature type="chain" id="PRO_5030005776" evidence="2">
    <location>
        <begin position="24"/>
        <end position="218"/>
    </location>
</feature>
<keyword evidence="2" id="KW-0732">Signal</keyword>
<dbReference type="AlphaFoldDB" id="A0A0D6N4R7"/>
<dbReference type="EMBL" id="BAMV01000012">
    <property type="protein sequence ID" value="GAN60563.1"/>
    <property type="molecule type" value="Genomic_DNA"/>
</dbReference>
<dbReference type="EMBL" id="BJVU01000014">
    <property type="protein sequence ID" value="GEL59833.1"/>
    <property type="molecule type" value="Genomic_DNA"/>
</dbReference>
<reference evidence="4 6" key="1">
    <citation type="submission" date="2012-11" db="EMBL/GenBank/DDBJ databases">
        <title>Whole genome sequence of Acetobacter cibinongensis 4H-1.</title>
        <authorList>
            <person name="Azuma Y."/>
            <person name="Higashiura N."/>
            <person name="Hirakawa H."/>
            <person name="Matsushita K."/>
        </authorList>
    </citation>
    <scope>NUCLEOTIDE SEQUENCE [LARGE SCALE GENOMIC DNA]</scope>
    <source>
        <strain evidence="4 6">4H-1</strain>
    </source>
</reference>
<dbReference type="GO" id="GO:0019867">
    <property type="term" value="C:outer membrane"/>
    <property type="evidence" value="ECO:0007669"/>
    <property type="project" value="InterPro"/>
</dbReference>
<dbReference type="STRING" id="1231339.Abci_012_036"/>
<feature type="region of interest" description="Disordered" evidence="1">
    <location>
        <begin position="26"/>
        <end position="46"/>
    </location>
</feature>
<evidence type="ECO:0000313" key="7">
    <source>
        <dbReference type="Proteomes" id="UP000321891"/>
    </source>
</evidence>
<evidence type="ECO:0000313" key="6">
    <source>
        <dbReference type="Proteomes" id="UP000032671"/>
    </source>
</evidence>
<dbReference type="Pfam" id="PF07244">
    <property type="entry name" value="POTRA"/>
    <property type="match status" value="2"/>
</dbReference>
<evidence type="ECO:0000256" key="2">
    <source>
        <dbReference type="SAM" id="SignalP"/>
    </source>
</evidence>
<dbReference type="InterPro" id="IPR010827">
    <property type="entry name" value="BamA/TamA_POTRA"/>
</dbReference>
<comment type="caution">
    <text evidence="4">The sequence shown here is derived from an EMBL/GenBank/DDBJ whole genome shotgun (WGS) entry which is preliminary data.</text>
</comment>
<protein>
    <submittedName>
        <fullName evidence="4">Surface antigen</fullName>
    </submittedName>
</protein>
<evidence type="ECO:0000313" key="4">
    <source>
        <dbReference type="EMBL" id="GAN60563.1"/>
    </source>
</evidence>
<accession>A0A6N3STR4</accession>
<evidence type="ECO:0000259" key="3">
    <source>
        <dbReference type="Pfam" id="PF07244"/>
    </source>
</evidence>
<dbReference type="Gene3D" id="3.10.20.310">
    <property type="entry name" value="membrane protein fhac"/>
    <property type="match status" value="2"/>
</dbReference>
<feature type="signal peptide" evidence="2">
    <location>
        <begin position="1"/>
        <end position="23"/>
    </location>
</feature>
<name>A0A0D6N4R7_9PROT</name>
<keyword evidence="7" id="KW-1185">Reference proteome</keyword>
<dbReference type="Proteomes" id="UP000032671">
    <property type="component" value="Unassembled WGS sequence"/>
</dbReference>
<gene>
    <name evidence="4" type="ORF">Abci_012_036</name>
    <name evidence="5" type="ORF">ACI01nite_24350</name>
</gene>
<evidence type="ECO:0000256" key="1">
    <source>
        <dbReference type="SAM" id="MobiDB-lite"/>
    </source>
</evidence>
<accession>A0A0D6N4R7</accession>
<reference evidence="5 7" key="2">
    <citation type="submission" date="2019-07" db="EMBL/GenBank/DDBJ databases">
        <title>Whole genome shotgun sequence of Acetobacter cibinongensis NBRC 16605.</title>
        <authorList>
            <person name="Hosoyama A."/>
            <person name="Uohara A."/>
            <person name="Ohji S."/>
            <person name="Ichikawa N."/>
        </authorList>
    </citation>
    <scope>NUCLEOTIDE SEQUENCE [LARGE SCALE GENOMIC DNA]</scope>
    <source>
        <strain evidence="5 7">NBRC 16605</strain>
    </source>
</reference>